<feature type="transmembrane region" description="Helical" evidence="3">
    <location>
        <begin position="84"/>
        <end position="103"/>
    </location>
</feature>
<comment type="caution">
    <text evidence="6">The sequence shown here is derived from an EMBL/GenBank/DDBJ whole genome shotgun (WGS) entry which is preliminary data.</text>
</comment>
<keyword evidence="1" id="KW-0378">Hydrolase</keyword>
<evidence type="ECO:0000256" key="1">
    <source>
        <dbReference type="ARBA" id="ARBA00022801"/>
    </source>
</evidence>
<dbReference type="Pfam" id="PF00989">
    <property type="entry name" value="PAS"/>
    <property type="match status" value="1"/>
</dbReference>
<dbReference type="InterPro" id="IPR003594">
    <property type="entry name" value="HATPase_dom"/>
</dbReference>
<feature type="transmembrane region" description="Helical" evidence="3">
    <location>
        <begin position="59"/>
        <end position="78"/>
    </location>
</feature>
<feature type="domain" description="PAC" evidence="5">
    <location>
        <begin position="572"/>
        <end position="624"/>
    </location>
</feature>
<keyword evidence="3" id="KW-0472">Membrane</keyword>
<dbReference type="NCBIfam" id="TIGR00229">
    <property type="entry name" value="sensory_box"/>
    <property type="match status" value="2"/>
</dbReference>
<keyword evidence="3" id="KW-0812">Transmembrane</keyword>
<dbReference type="InterPro" id="IPR001610">
    <property type="entry name" value="PAC"/>
</dbReference>
<sequence length="999" mass="106263">MTATCVPGRRQPPPPLLPVSTGVCLLIAVLDALVGVQLVALLVIGPLLACTRLTVRHTALVCCWAILLGAATGLAGGTSLTPSFALRWCGLLAGCALTVYVAWYRTASERALKLLAHKAVRAARERGLRPVSLHLDGTHVCAVRYRRLAQQARSGGGLCDVARTPFGVRIIVGDVQGGGPDAMRLTEAAGAGFRELARTTEDLPGLAAALDAQLSPQLGPEGCVTAVLAEFAPGEVRLVNCGHPAPLRSGRGVDPLEPTVATRPLGRQPDPRQYRCHLRTGERLLFYTAGLSEARDPQGAPFPVLREATAALDVPSAEEALDSLCTRLLLHTGQRPAAGLSLMLCQPTGTAGANRSAAARPRHGSPPGAGHREVRDGWFRTLLKTAPDATVIVDVTGTIQLVNAQAEILFGYQRAELLGRPVETLVPERFRSLHVLHRHGYVHNRQVCPMGAGLDLYGLRRDGTEFPVEISIGPIETADGTLVAVAARDVTDRKSAEERIVGLADLVESSHDAILAKTLDGRITYWNAAAQRLYGYTPEEAIGAHVSMLAPLDRAGEIDELLGQLRRGEKIEHFETLRITRERRRIDVDLTLWPTRSVDGRITGACAIARDVTEQKRATAELTALYEQQRHVALTLQRSLMGTPPEVPGLHTAHRYLPATQGAGVGGDWFDLVPLDAGRVGVLIGDVMGRGLEAAAVMGQLRAAAHALAKSGMPPRELMHTLEVVVADLPDQFVTCCYLDIDPETGQADICSAGHLPVLLVTPDAEVSALPVPVNMPLGVGMTRHEQVRLDLPPGATLVVYTDGLVETPGCDIEDRIDVLARTLAGTFATAPGLEQAADGVLAGLLPDPDGCDDDVTLLLARMPGVPLLTAGRELDAVPAAVPEGRAFLAATLGAWQLAGLTDDARLLTSELLTNAVRHAGGPVRLRLCRTESGLTVEVTDRSPQFPHPRTPGTGDESGRGLTLVDALADSWGTRPAEDGKSVWFTLCAPPWRAHTDGK</sequence>
<dbReference type="SMART" id="SM00091">
    <property type="entry name" value="PAS"/>
    <property type="match status" value="2"/>
</dbReference>
<name>A0ABW1MPL6_9ACTN</name>
<feature type="region of interest" description="Disordered" evidence="2">
    <location>
        <begin position="351"/>
        <end position="373"/>
    </location>
</feature>
<dbReference type="SUPFAM" id="SSF55785">
    <property type="entry name" value="PYP-like sensor domain (PAS domain)"/>
    <property type="match status" value="2"/>
</dbReference>
<accession>A0ABW1MPL6</accession>
<protein>
    <submittedName>
        <fullName evidence="6">SpoIIE family protein phosphatase</fullName>
    </submittedName>
</protein>
<keyword evidence="3" id="KW-1133">Transmembrane helix</keyword>
<reference evidence="7" key="1">
    <citation type="journal article" date="2019" name="Int. J. Syst. Evol. Microbiol.">
        <title>The Global Catalogue of Microorganisms (GCM) 10K type strain sequencing project: providing services to taxonomists for standard genome sequencing and annotation.</title>
        <authorList>
            <consortium name="The Broad Institute Genomics Platform"/>
            <consortium name="The Broad Institute Genome Sequencing Center for Infectious Disease"/>
            <person name="Wu L."/>
            <person name="Ma J."/>
        </authorList>
    </citation>
    <scope>NUCLEOTIDE SEQUENCE [LARGE SCALE GENOMIC DNA]</scope>
    <source>
        <strain evidence="7">CGMCC 1.15180</strain>
    </source>
</reference>
<proteinExistence type="predicted"/>
<dbReference type="Pfam" id="PF13581">
    <property type="entry name" value="HATPase_c_2"/>
    <property type="match status" value="1"/>
</dbReference>
<dbReference type="PANTHER" id="PTHR43156">
    <property type="entry name" value="STAGE II SPORULATION PROTEIN E-RELATED"/>
    <property type="match status" value="1"/>
</dbReference>
<organism evidence="6 7">
    <name type="scientific">Streptomyces ochraceiscleroticus</name>
    <dbReference type="NCBI Taxonomy" id="47761"/>
    <lineage>
        <taxon>Bacteria</taxon>
        <taxon>Bacillati</taxon>
        <taxon>Actinomycetota</taxon>
        <taxon>Actinomycetes</taxon>
        <taxon>Kitasatosporales</taxon>
        <taxon>Streptomycetaceae</taxon>
        <taxon>Streptomyces</taxon>
    </lineage>
</organism>
<dbReference type="InterPro" id="IPR013767">
    <property type="entry name" value="PAS_fold"/>
</dbReference>
<evidence type="ECO:0000256" key="2">
    <source>
        <dbReference type="SAM" id="MobiDB-lite"/>
    </source>
</evidence>
<evidence type="ECO:0000256" key="3">
    <source>
        <dbReference type="SAM" id="Phobius"/>
    </source>
</evidence>
<keyword evidence="7" id="KW-1185">Reference proteome</keyword>
<dbReference type="Proteomes" id="UP001596139">
    <property type="component" value="Unassembled WGS sequence"/>
</dbReference>
<dbReference type="InterPro" id="IPR036457">
    <property type="entry name" value="PPM-type-like_dom_sf"/>
</dbReference>
<evidence type="ECO:0000259" key="4">
    <source>
        <dbReference type="PROSITE" id="PS50112"/>
    </source>
</evidence>
<dbReference type="InterPro" id="IPR036890">
    <property type="entry name" value="HATPase_C_sf"/>
</dbReference>
<dbReference type="Pfam" id="PF08448">
    <property type="entry name" value="PAS_4"/>
    <property type="match status" value="1"/>
</dbReference>
<dbReference type="InterPro" id="IPR000700">
    <property type="entry name" value="PAS-assoc_C"/>
</dbReference>
<feature type="transmembrane region" description="Helical" evidence="3">
    <location>
        <begin position="20"/>
        <end position="47"/>
    </location>
</feature>
<dbReference type="RefSeq" id="WP_107053976.1">
    <property type="nucleotide sequence ID" value="NZ_JBHSPX010000007.1"/>
</dbReference>
<feature type="region of interest" description="Disordered" evidence="2">
    <location>
        <begin position="250"/>
        <end position="271"/>
    </location>
</feature>
<feature type="domain" description="PAC" evidence="5">
    <location>
        <begin position="452"/>
        <end position="502"/>
    </location>
</feature>
<dbReference type="Gene3D" id="3.30.565.10">
    <property type="entry name" value="Histidine kinase-like ATPase, C-terminal domain"/>
    <property type="match status" value="1"/>
</dbReference>
<dbReference type="SMART" id="SM00331">
    <property type="entry name" value="PP2C_SIG"/>
    <property type="match status" value="2"/>
</dbReference>
<dbReference type="CDD" id="cd16936">
    <property type="entry name" value="HATPase_RsbW-like"/>
    <property type="match status" value="1"/>
</dbReference>
<evidence type="ECO:0000313" key="7">
    <source>
        <dbReference type="Proteomes" id="UP001596139"/>
    </source>
</evidence>
<feature type="region of interest" description="Disordered" evidence="2">
    <location>
        <begin position="941"/>
        <end position="960"/>
    </location>
</feature>
<dbReference type="InterPro" id="IPR052016">
    <property type="entry name" value="Bact_Sigma-Reg"/>
</dbReference>
<dbReference type="PROSITE" id="PS50113">
    <property type="entry name" value="PAC"/>
    <property type="match status" value="2"/>
</dbReference>
<dbReference type="InterPro" id="IPR001932">
    <property type="entry name" value="PPM-type_phosphatase-like_dom"/>
</dbReference>
<dbReference type="CDD" id="cd00130">
    <property type="entry name" value="PAS"/>
    <property type="match status" value="2"/>
</dbReference>
<dbReference type="EMBL" id="JBHSPX010000007">
    <property type="protein sequence ID" value="MFC6065680.1"/>
    <property type="molecule type" value="Genomic_DNA"/>
</dbReference>
<gene>
    <name evidence="6" type="ORF">ACFP4F_24495</name>
</gene>
<feature type="domain" description="PAS" evidence="4">
    <location>
        <begin position="375"/>
        <end position="428"/>
    </location>
</feature>
<dbReference type="Pfam" id="PF07228">
    <property type="entry name" value="SpoIIE"/>
    <property type="match status" value="2"/>
</dbReference>
<evidence type="ECO:0000313" key="6">
    <source>
        <dbReference type="EMBL" id="MFC6065680.1"/>
    </source>
</evidence>
<dbReference type="PROSITE" id="PS50112">
    <property type="entry name" value="PAS"/>
    <property type="match status" value="2"/>
</dbReference>
<dbReference type="PANTHER" id="PTHR43156:SF2">
    <property type="entry name" value="STAGE II SPORULATION PROTEIN E"/>
    <property type="match status" value="1"/>
</dbReference>
<dbReference type="SMART" id="SM00086">
    <property type="entry name" value="PAC"/>
    <property type="match status" value="2"/>
</dbReference>
<evidence type="ECO:0000259" key="5">
    <source>
        <dbReference type="PROSITE" id="PS50113"/>
    </source>
</evidence>
<feature type="domain" description="PAS" evidence="4">
    <location>
        <begin position="503"/>
        <end position="568"/>
    </location>
</feature>
<dbReference type="SUPFAM" id="SSF55874">
    <property type="entry name" value="ATPase domain of HSP90 chaperone/DNA topoisomerase II/histidine kinase"/>
    <property type="match status" value="1"/>
</dbReference>
<dbReference type="InterPro" id="IPR035965">
    <property type="entry name" value="PAS-like_dom_sf"/>
</dbReference>
<dbReference type="InterPro" id="IPR013656">
    <property type="entry name" value="PAS_4"/>
</dbReference>
<dbReference type="Gene3D" id="3.60.40.10">
    <property type="entry name" value="PPM-type phosphatase domain"/>
    <property type="match status" value="2"/>
</dbReference>
<dbReference type="InterPro" id="IPR000014">
    <property type="entry name" value="PAS"/>
</dbReference>
<dbReference type="Gene3D" id="3.30.450.20">
    <property type="entry name" value="PAS domain"/>
    <property type="match status" value="2"/>
</dbReference>